<organism evidence="1">
    <name type="scientific">Amorphochlora amoebiformis</name>
    <dbReference type="NCBI Taxonomy" id="1561963"/>
    <lineage>
        <taxon>Eukaryota</taxon>
        <taxon>Sar</taxon>
        <taxon>Rhizaria</taxon>
        <taxon>Cercozoa</taxon>
        <taxon>Chlorarachniophyceae</taxon>
        <taxon>Amorphochlora</taxon>
    </lineage>
</organism>
<sequence length="191" mass="22590">MEEFHDKLDSYSTSIRRITILDLIKNKVFNYIIKKEPKRHGSISFRKNRRYVIQYKIVDIRNNIAVYHFSSISIDIKNDIVNSRHFSNDTCSIINNKACLMLDKLENQITISINKNWKSYIFSELVANNILYIYCGPLNLSHSLLKCLSASNSPLLKFSRSLNRKLVCLMKRIKYRFCKECFIIIYYTIII</sequence>
<reference evidence="1" key="1">
    <citation type="journal article" date="2015" name="Genome Biol. Evol.">
        <title>Nucleomorph Genome Sequences of Two Chlorarachniophytes, Amorphochlora amoebiformis and Lotharella vacuolata.</title>
        <authorList>
            <person name="Suzuki S."/>
            <person name="Shirato S."/>
            <person name="Hirakawa Y."/>
            <person name="Ishida K."/>
        </authorList>
    </citation>
    <scope>NUCLEOTIDE SEQUENCE</scope>
    <source>
        <strain evidence="1">CCMP2058</strain>
    </source>
</reference>
<keyword evidence="1" id="KW-0542">Nucleomorph</keyword>
<protein>
    <submittedName>
        <fullName evidence="1">Uncharacterized protein</fullName>
    </submittedName>
</protein>
<dbReference type="EMBL" id="AB996604">
    <property type="protein sequence ID" value="BAS01956.1"/>
    <property type="molecule type" value="Genomic_DNA"/>
</dbReference>
<accession>A0A0H5BII0</accession>
<name>A0A0H5BII0_9EUKA</name>
<dbReference type="AlphaFoldDB" id="A0A0H5BII0"/>
<evidence type="ECO:0000313" key="1">
    <source>
        <dbReference type="EMBL" id="BAS01956.1"/>
    </source>
</evidence>
<proteinExistence type="predicted"/>
<geneLocation type="nucleomorph" evidence="1"/>